<sequence>MTGVKAAAGLLRPAAAEVVEDCAAHLQDPTKPARDILLLRANATKVRGGSGASVPSGAAGGSSSLGGSRRGVGSLLLLALPTRYRRGALGLYVTFPQQLPRPMLQQARDSVLALLEVLCPLVARKLGGGLSLELETLATATPGSYAVPRSFPAPRSALATVPSNDLPTGTPTSPAAAKGASAATAFLASAPDTALLFAVSERGRRSSRALHQAGHSARPTGRASADFAASVLAAGSAAGSGVRACSFSLQRSALSERHAHVPPTSPMPRAPVSGERASACLPRALCSGGGGSANGPASQRPRVSPLSVASGGGGGVSRPSESESGCPDDPEAKCILHFLASPSYRSRMTPGGGGSRHSLSNGASIIHVEELDPAQSGLGSQLPLLVASLQDSISSARLGTAAAAAARSPLNSG</sequence>
<proteinExistence type="predicted"/>
<keyword evidence="3" id="KW-1185">Reference proteome</keyword>
<name>A0A150G162_GONPE</name>
<comment type="caution">
    <text evidence="2">The sequence shown here is derived from an EMBL/GenBank/DDBJ whole genome shotgun (WGS) entry which is preliminary data.</text>
</comment>
<feature type="compositionally biased region" description="Gly residues" evidence="1">
    <location>
        <begin position="58"/>
        <end position="67"/>
    </location>
</feature>
<gene>
    <name evidence="2" type="ORF">GPECTOR_85g346</name>
</gene>
<protein>
    <submittedName>
        <fullName evidence="2">Uncharacterized protein</fullName>
    </submittedName>
</protein>
<dbReference type="STRING" id="33097.A0A150G162"/>
<reference evidence="3" key="1">
    <citation type="journal article" date="2016" name="Nat. Commun.">
        <title>The Gonium pectorale genome demonstrates co-option of cell cycle regulation during the evolution of multicellularity.</title>
        <authorList>
            <person name="Hanschen E.R."/>
            <person name="Marriage T.N."/>
            <person name="Ferris P.J."/>
            <person name="Hamaji T."/>
            <person name="Toyoda A."/>
            <person name="Fujiyama A."/>
            <person name="Neme R."/>
            <person name="Noguchi H."/>
            <person name="Minakuchi Y."/>
            <person name="Suzuki M."/>
            <person name="Kawai-Toyooka H."/>
            <person name="Smith D.R."/>
            <person name="Sparks H."/>
            <person name="Anderson J."/>
            <person name="Bakaric R."/>
            <person name="Luria V."/>
            <person name="Karger A."/>
            <person name="Kirschner M.W."/>
            <person name="Durand P.M."/>
            <person name="Michod R.E."/>
            <person name="Nozaki H."/>
            <person name="Olson B.J."/>
        </authorList>
    </citation>
    <scope>NUCLEOTIDE SEQUENCE [LARGE SCALE GENOMIC DNA]</scope>
    <source>
        <strain evidence="3">NIES-2863</strain>
    </source>
</reference>
<dbReference type="Proteomes" id="UP000075714">
    <property type="component" value="Unassembled WGS sequence"/>
</dbReference>
<accession>A0A150G162</accession>
<evidence type="ECO:0000256" key="1">
    <source>
        <dbReference type="SAM" id="MobiDB-lite"/>
    </source>
</evidence>
<feature type="region of interest" description="Disordered" evidence="1">
    <location>
        <begin position="47"/>
        <end position="67"/>
    </location>
</feature>
<evidence type="ECO:0000313" key="2">
    <source>
        <dbReference type="EMBL" id="KXZ43616.1"/>
    </source>
</evidence>
<dbReference type="EMBL" id="LSYV01000086">
    <property type="protein sequence ID" value="KXZ43616.1"/>
    <property type="molecule type" value="Genomic_DNA"/>
</dbReference>
<feature type="compositionally biased region" description="Low complexity" evidence="1">
    <location>
        <begin position="294"/>
        <end position="309"/>
    </location>
</feature>
<dbReference type="AlphaFoldDB" id="A0A150G162"/>
<organism evidence="2 3">
    <name type="scientific">Gonium pectorale</name>
    <name type="common">Green alga</name>
    <dbReference type="NCBI Taxonomy" id="33097"/>
    <lineage>
        <taxon>Eukaryota</taxon>
        <taxon>Viridiplantae</taxon>
        <taxon>Chlorophyta</taxon>
        <taxon>core chlorophytes</taxon>
        <taxon>Chlorophyceae</taxon>
        <taxon>CS clade</taxon>
        <taxon>Chlamydomonadales</taxon>
        <taxon>Volvocaceae</taxon>
        <taxon>Gonium</taxon>
    </lineage>
</organism>
<evidence type="ECO:0000313" key="3">
    <source>
        <dbReference type="Proteomes" id="UP000075714"/>
    </source>
</evidence>
<feature type="region of interest" description="Disordered" evidence="1">
    <location>
        <begin position="290"/>
        <end position="328"/>
    </location>
</feature>